<sequence>MATDIKLERTSIDNIARTIRFGEQLDTNRGGGMVLSNSTLFITDNITRFRAGSQRTFITPDKVSTTKVTSKEAFSEQLECRREVRVGMLGSVTEAVDNEPGSLKVITPKDSPDIHIDGRTSTVKARHFSRTSDERLKQDIKPIVSAQQLLNQIEGVTYRWKDSHQPTEEFGLIAQQVETVIPSLVDQDEDGLKSVDYEGLIPLLLESVKQLHAHVQQLETRIIELESASSQP</sequence>
<dbReference type="OrthoDB" id="6892488at2"/>
<dbReference type="RefSeq" id="WP_062714198.1">
    <property type="nucleotide sequence ID" value="NZ_CAWRCI010000062.1"/>
</dbReference>
<evidence type="ECO:0000259" key="1">
    <source>
        <dbReference type="PROSITE" id="PS51688"/>
    </source>
</evidence>
<dbReference type="Proteomes" id="UP000073601">
    <property type="component" value="Unassembled WGS sequence"/>
</dbReference>
<organism evidence="2 3">
    <name type="scientific">Grimontia marina</name>
    <dbReference type="NCBI Taxonomy" id="646534"/>
    <lineage>
        <taxon>Bacteria</taxon>
        <taxon>Pseudomonadati</taxon>
        <taxon>Pseudomonadota</taxon>
        <taxon>Gammaproteobacteria</taxon>
        <taxon>Vibrionales</taxon>
        <taxon>Vibrionaceae</taxon>
        <taxon>Grimontia</taxon>
    </lineage>
</organism>
<gene>
    <name evidence="2" type="ORF">GMA8713_04391</name>
</gene>
<accession>A0A128FHT5</accession>
<keyword evidence="3" id="KW-1185">Reference proteome</keyword>
<dbReference type="PROSITE" id="PS51688">
    <property type="entry name" value="ICA"/>
    <property type="match status" value="1"/>
</dbReference>
<dbReference type="Pfam" id="PF13884">
    <property type="entry name" value="Peptidase_S74"/>
    <property type="match status" value="1"/>
</dbReference>
<feature type="domain" description="Peptidase S74" evidence="1">
    <location>
        <begin position="132"/>
        <end position="222"/>
    </location>
</feature>
<name>A0A128FHT5_9GAMM</name>
<dbReference type="AlphaFoldDB" id="A0A128FHT5"/>
<protein>
    <recommendedName>
        <fullName evidence="1">Peptidase S74 domain-containing protein</fullName>
    </recommendedName>
</protein>
<evidence type="ECO:0000313" key="3">
    <source>
        <dbReference type="Proteomes" id="UP000073601"/>
    </source>
</evidence>
<dbReference type="Gene3D" id="1.10.10.10">
    <property type="entry name" value="Winged helix-like DNA-binding domain superfamily/Winged helix DNA-binding domain"/>
    <property type="match status" value="1"/>
</dbReference>
<dbReference type="EMBL" id="FIZY01000062">
    <property type="protein sequence ID" value="CZF86357.1"/>
    <property type="molecule type" value="Genomic_DNA"/>
</dbReference>
<reference evidence="3" key="1">
    <citation type="submission" date="2016-02" db="EMBL/GenBank/DDBJ databases">
        <authorList>
            <person name="Rodrigo-Torres Lidia"/>
            <person name="Arahal R.David."/>
        </authorList>
    </citation>
    <scope>NUCLEOTIDE SEQUENCE [LARGE SCALE GENOMIC DNA]</scope>
    <source>
        <strain evidence="3">CECT 8713</strain>
    </source>
</reference>
<dbReference type="InterPro" id="IPR036388">
    <property type="entry name" value="WH-like_DNA-bd_sf"/>
</dbReference>
<dbReference type="InterPro" id="IPR030392">
    <property type="entry name" value="S74_ICA"/>
</dbReference>
<evidence type="ECO:0000313" key="2">
    <source>
        <dbReference type="EMBL" id="CZF86357.1"/>
    </source>
</evidence>
<proteinExistence type="predicted"/>